<comment type="caution">
    <text evidence="3">The sequence shown here is derived from an EMBL/GenBank/DDBJ whole genome shotgun (WGS) entry which is preliminary data.</text>
</comment>
<feature type="transmembrane region" description="Helical" evidence="2">
    <location>
        <begin position="488"/>
        <end position="506"/>
    </location>
</feature>
<dbReference type="AlphaFoldDB" id="A0A8H6K7Z4"/>
<proteinExistence type="predicted"/>
<feature type="transmembrane region" description="Helical" evidence="2">
    <location>
        <begin position="114"/>
        <end position="135"/>
    </location>
</feature>
<dbReference type="EMBL" id="WIGM01000401">
    <property type="protein sequence ID" value="KAF6826420.1"/>
    <property type="molecule type" value="Genomic_DNA"/>
</dbReference>
<protein>
    <submittedName>
        <fullName evidence="3">Uncharacterized protein</fullName>
    </submittedName>
</protein>
<dbReference type="Proteomes" id="UP000639643">
    <property type="component" value="Unassembled WGS sequence"/>
</dbReference>
<keyword evidence="2" id="KW-0812">Transmembrane</keyword>
<evidence type="ECO:0000313" key="3">
    <source>
        <dbReference type="EMBL" id="KAF6826420.1"/>
    </source>
</evidence>
<feature type="transmembrane region" description="Helical" evidence="2">
    <location>
        <begin position="526"/>
        <end position="547"/>
    </location>
</feature>
<keyword evidence="2" id="KW-1133">Transmembrane helix</keyword>
<organism evidence="3 4">
    <name type="scientific">Colletotrichum musicola</name>
    <dbReference type="NCBI Taxonomy" id="2175873"/>
    <lineage>
        <taxon>Eukaryota</taxon>
        <taxon>Fungi</taxon>
        <taxon>Dikarya</taxon>
        <taxon>Ascomycota</taxon>
        <taxon>Pezizomycotina</taxon>
        <taxon>Sordariomycetes</taxon>
        <taxon>Hypocreomycetidae</taxon>
        <taxon>Glomerellales</taxon>
        <taxon>Glomerellaceae</taxon>
        <taxon>Colletotrichum</taxon>
        <taxon>Colletotrichum orchidearum species complex</taxon>
    </lineage>
</organism>
<evidence type="ECO:0000313" key="4">
    <source>
        <dbReference type="Proteomes" id="UP000639643"/>
    </source>
</evidence>
<feature type="region of interest" description="Disordered" evidence="1">
    <location>
        <begin position="1"/>
        <end position="45"/>
    </location>
</feature>
<gene>
    <name evidence="3" type="ORF">CMUS01_09447</name>
</gene>
<reference evidence="3" key="1">
    <citation type="journal article" date="2020" name="Phytopathology">
        <title>Genome Sequence Resources of Colletotrichum truncatum, C. plurivorum, C. musicola, and C. sojae: Four Species Pathogenic to Soybean (Glycine max).</title>
        <authorList>
            <person name="Rogerio F."/>
            <person name="Boufleur T.R."/>
            <person name="Ciampi-Guillardi M."/>
            <person name="Sukno S.A."/>
            <person name="Thon M.R."/>
            <person name="Massola Junior N.S."/>
            <person name="Baroncelli R."/>
        </authorList>
    </citation>
    <scope>NUCLEOTIDE SEQUENCE</scope>
    <source>
        <strain evidence="3">LFN0074</strain>
    </source>
</reference>
<name>A0A8H6K7Z4_9PEZI</name>
<evidence type="ECO:0000256" key="2">
    <source>
        <dbReference type="SAM" id="Phobius"/>
    </source>
</evidence>
<accession>A0A8H6K7Z4</accession>
<evidence type="ECO:0000256" key="1">
    <source>
        <dbReference type="SAM" id="MobiDB-lite"/>
    </source>
</evidence>
<dbReference type="OrthoDB" id="5016343at2759"/>
<feature type="compositionally biased region" description="Basic and acidic residues" evidence="1">
    <location>
        <begin position="13"/>
        <end position="22"/>
    </location>
</feature>
<feature type="transmembrane region" description="Helical" evidence="2">
    <location>
        <begin position="66"/>
        <end position="88"/>
    </location>
</feature>
<sequence length="636" mass="70271">MAPNVEYSSLRPDAPDDDRTSAEKTSIPSETGPAPAPAPAHNIHPPMHYQGSTADRMFRFRDFKFLKIYIGCISLYAVAAAAAMVWSYHGPVVSGASYHSRVFRTPDALTVNQLYSGIALSALLAPAGMLVQWIMHDFRHLRLFALTAQKHVALADLDKIGDDSSAWTLRVLGKYSWWYALMQGALIVIRTSIVPVGTLLVTTGIHTTEDSEDTGVVGLPIMPAAGSNVRRMAEVMGWDGQGTFSQTLDENDDFLSQTVYTFVGNFASQNALVDVSSGNIGPISTNNISFTANATYRGLILYHWDGKCEPALEIPYTTLFNGPNVTYDFTWPDSTNRTITFPPSRGTQGLLMWNDSPVSSHINNISISGTTYFITVAPENKINNYVYEKNETSPSLNMTDEGHWISRTKCTPELSWEVGSCTFNGMIMTECVPDPGSNTVALDVEALDKVVDYMTAIPWYLYNNNNSVVDKTLDILYSIPTDKDWGHFFGNIAQSLAAISTAGYYGTATVPMMTRDAEEVYIVRTVVLWVMLAMFTIVPVMSCYDIWRSKSRGLPFRAGTFLAIANAVRGPWWDGQLYGSCAADELSMQKRSSSSVMFGADANYPYHVGLLPEVLPIRKGQTYYGVKERDKTKDMD</sequence>
<keyword evidence="4" id="KW-1185">Reference proteome</keyword>
<keyword evidence="2" id="KW-0472">Membrane</keyword>